<name>A0AAU9RVI3_THLAR</name>
<evidence type="ECO:0000313" key="3">
    <source>
        <dbReference type="Proteomes" id="UP000836841"/>
    </source>
</evidence>
<accession>A0AAU9RVI3</accession>
<evidence type="ECO:0000313" key="2">
    <source>
        <dbReference type="EMBL" id="CAH2052257.1"/>
    </source>
</evidence>
<reference evidence="2 3" key="1">
    <citation type="submission" date="2022-03" db="EMBL/GenBank/DDBJ databases">
        <authorList>
            <person name="Nunn A."/>
            <person name="Chopra R."/>
            <person name="Nunn A."/>
            <person name="Contreras Garrido A."/>
        </authorList>
    </citation>
    <scope>NUCLEOTIDE SEQUENCE [LARGE SCALE GENOMIC DNA]</scope>
</reference>
<evidence type="ECO:0000256" key="1">
    <source>
        <dbReference type="SAM" id="MobiDB-lite"/>
    </source>
</evidence>
<keyword evidence="3" id="KW-1185">Reference proteome</keyword>
<feature type="compositionally biased region" description="Polar residues" evidence="1">
    <location>
        <begin position="41"/>
        <end position="53"/>
    </location>
</feature>
<dbReference type="EMBL" id="OU466859">
    <property type="protein sequence ID" value="CAH2052257.1"/>
    <property type="molecule type" value="Genomic_DNA"/>
</dbReference>
<proteinExistence type="predicted"/>
<feature type="region of interest" description="Disordered" evidence="1">
    <location>
        <begin position="19"/>
        <end position="74"/>
    </location>
</feature>
<feature type="compositionally biased region" description="Acidic residues" evidence="1">
    <location>
        <begin position="58"/>
        <end position="74"/>
    </location>
</feature>
<dbReference type="AlphaFoldDB" id="A0AAU9RVI3"/>
<sequence length="74" mass="8350">MDLISVRIELKMMMGKVPASVVRRRRALSSSDEEGELMEGQANSSPQRENSPVRQEESNVEEEDANLEDDEEAN</sequence>
<dbReference type="Proteomes" id="UP000836841">
    <property type="component" value="Chromosome 3"/>
</dbReference>
<protein>
    <submittedName>
        <fullName evidence="2">Uncharacterized protein</fullName>
    </submittedName>
</protein>
<organism evidence="2 3">
    <name type="scientific">Thlaspi arvense</name>
    <name type="common">Field penny-cress</name>
    <dbReference type="NCBI Taxonomy" id="13288"/>
    <lineage>
        <taxon>Eukaryota</taxon>
        <taxon>Viridiplantae</taxon>
        <taxon>Streptophyta</taxon>
        <taxon>Embryophyta</taxon>
        <taxon>Tracheophyta</taxon>
        <taxon>Spermatophyta</taxon>
        <taxon>Magnoliopsida</taxon>
        <taxon>eudicotyledons</taxon>
        <taxon>Gunneridae</taxon>
        <taxon>Pentapetalae</taxon>
        <taxon>rosids</taxon>
        <taxon>malvids</taxon>
        <taxon>Brassicales</taxon>
        <taxon>Brassicaceae</taxon>
        <taxon>Thlaspideae</taxon>
        <taxon>Thlaspi</taxon>
    </lineage>
</organism>
<gene>
    <name evidence="2" type="ORF">TAV2_LOCUS10852</name>
</gene>